<keyword evidence="2" id="KW-1185">Reference proteome</keyword>
<dbReference type="InterPro" id="IPR011990">
    <property type="entry name" value="TPR-like_helical_dom_sf"/>
</dbReference>
<protein>
    <submittedName>
        <fullName evidence="1">Sel1 domain protein repeat-containing protein</fullName>
    </submittedName>
</protein>
<dbReference type="OrthoDB" id="1045962at2"/>
<dbReference type="PANTHER" id="PTHR11102">
    <property type="entry name" value="SEL-1-LIKE PROTEIN"/>
    <property type="match status" value="1"/>
</dbReference>
<dbReference type="Pfam" id="PF08238">
    <property type="entry name" value="Sel1"/>
    <property type="match status" value="4"/>
</dbReference>
<evidence type="ECO:0000313" key="1">
    <source>
        <dbReference type="EMBL" id="EIC01350.1"/>
    </source>
</evidence>
<dbReference type="eggNOG" id="COG0790">
    <property type="taxonomic scope" value="Bacteria"/>
</dbReference>
<accession>H7ELU2</accession>
<dbReference type="SUPFAM" id="SSF81901">
    <property type="entry name" value="HCP-like"/>
    <property type="match status" value="1"/>
</dbReference>
<dbReference type="EMBL" id="AGRW01000050">
    <property type="protein sequence ID" value="EIC01350.1"/>
    <property type="molecule type" value="Genomic_DNA"/>
</dbReference>
<proteinExistence type="predicted"/>
<dbReference type="InterPro" id="IPR050767">
    <property type="entry name" value="Sel1_AlgK"/>
</dbReference>
<gene>
    <name evidence="1" type="ORF">TresaDRAFT_1242</name>
</gene>
<dbReference type="AlphaFoldDB" id="H7ELU2"/>
<dbReference type="Gene3D" id="1.25.40.10">
    <property type="entry name" value="Tetratricopeptide repeat domain"/>
    <property type="match status" value="1"/>
</dbReference>
<dbReference type="STRING" id="907348.TresaDRAFT_1242"/>
<evidence type="ECO:0000313" key="2">
    <source>
        <dbReference type="Proteomes" id="UP000003571"/>
    </source>
</evidence>
<dbReference type="PATRIC" id="fig|907348.3.peg.1889"/>
<name>H7ELU2_9SPIR</name>
<dbReference type="InterPro" id="IPR006597">
    <property type="entry name" value="Sel1-like"/>
</dbReference>
<comment type="caution">
    <text evidence="1">The sequence shown here is derived from an EMBL/GenBank/DDBJ whole genome shotgun (WGS) entry which is preliminary data.</text>
</comment>
<dbReference type="RefSeq" id="WP_002705020.1">
    <property type="nucleotide sequence ID" value="NZ_AGRW01000050.1"/>
</dbReference>
<organism evidence="1 2">
    <name type="scientific">Treponema saccharophilum DSM 2985</name>
    <dbReference type="NCBI Taxonomy" id="907348"/>
    <lineage>
        <taxon>Bacteria</taxon>
        <taxon>Pseudomonadati</taxon>
        <taxon>Spirochaetota</taxon>
        <taxon>Spirochaetia</taxon>
        <taxon>Spirochaetales</taxon>
        <taxon>Treponemataceae</taxon>
        <taxon>Treponema</taxon>
    </lineage>
</organism>
<dbReference type="PANTHER" id="PTHR11102:SF160">
    <property type="entry name" value="ERAD-ASSOCIATED E3 UBIQUITIN-PROTEIN LIGASE COMPONENT HRD3"/>
    <property type="match status" value="1"/>
</dbReference>
<reference evidence="1 2" key="1">
    <citation type="submission" date="2011-09" db="EMBL/GenBank/DDBJ databases">
        <title>The draft genome of Treponema saccharophilum DSM 2985.</title>
        <authorList>
            <consortium name="US DOE Joint Genome Institute (JGI-PGF)"/>
            <person name="Lucas S."/>
            <person name="Copeland A."/>
            <person name="Lapidus A."/>
            <person name="Glavina del Rio T."/>
            <person name="Dalin E."/>
            <person name="Tice H."/>
            <person name="Bruce D."/>
            <person name="Goodwin L."/>
            <person name="Pitluck S."/>
            <person name="Peters L."/>
            <person name="Kyrpides N."/>
            <person name="Mavromatis K."/>
            <person name="Ivanova N."/>
            <person name="Markowitz V."/>
            <person name="Cheng J.-F."/>
            <person name="Hugenholtz P."/>
            <person name="Woyke T."/>
            <person name="Wu D."/>
            <person name="Gronow S."/>
            <person name="Wellnitz S."/>
            <person name="Brambilla E."/>
            <person name="Klenk H.-P."/>
            <person name="Eisen J.A."/>
        </authorList>
    </citation>
    <scope>NUCLEOTIDE SEQUENCE [LARGE SCALE GENOMIC DNA]</scope>
    <source>
        <strain evidence="1 2">DSM 2985</strain>
    </source>
</reference>
<dbReference type="SMART" id="SM00671">
    <property type="entry name" value="SEL1"/>
    <property type="match status" value="3"/>
</dbReference>
<dbReference type="Proteomes" id="UP000003571">
    <property type="component" value="Unassembled WGS sequence"/>
</dbReference>
<sequence>MEHEHGEEYTVYGLSPVGTAELSEMAQAGDAEAMVALGYCYENGIGVEKDASRAFSLYEASAEKGCANGIYNKGICIGFGIGTEKNPAGYFDNIKRAAEMGFAPAQNDLGWCYECGIEHGCIGFRDLNLAFTFYLASASQGHRTGIVNVVRCLREGIGTEKDEGEAEKWESELFHEGDGECGL</sequence>